<gene>
    <name evidence="6" type="ORF">ATO7_06890</name>
</gene>
<comment type="cofactor">
    <cofactor evidence="1">
        <name>Zn(2+)</name>
        <dbReference type="ChEBI" id="CHEBI:29105"/>
    </cofactor>
</comment>
<evidence type="ECO:0000259" key="5">
    <source>
        <dbReference type="Pfam" id="PF24827"/>
    </source>
</evidence>
<name>A0A1Y1SIV4_9GAMM</name>
<proteinExistence type="predicted"/>
<dbReference type="GO" id="GO:0046872">
    <property type="term" value="F:metal ion binding"/>
    <property type="evidence" value="ECO:0007669"/>
    <property type="project" value="UniProtKB-KW"/>
</dbReference>
<sequence length="340" mass="36829">MSALMVGGRAIERGQRYSIDLPIAQLYTHAPLTMPVQVLAGKKSGPVLFVIAALHGDEINGVEIIRRLLRMPLMNRLRGTLIAVPIVNVPGFIQRSRYLPDRRDLNRSFPGSPTGSLAGRIAHGLIEEIVAKADYGIDLHTGAVHRANLPQIRANLDSEANAQLAHAFGAPLILDSKPAGGTLREYTSANKIPLLLYEAGEALRFDEPSIRVGQRGIVNVMRRIGMLPKASRPHRQRQPVFASSSQWVRAEASGVLRTVVALGEKVSRGQLLGYLSDTLGESETILESPVSGLVIGKLNLPLVFAGEAVFHIARTRQAGVAAATWEKLQEVEDLPEPAIV</sequence>
<evidence type="ECO:0000256" key="1">
    <source>
        <dbReference type="ARBA" id="ARBA00001947"/>
    </source>
</evidence>
<dbReference type="SUPFAM" id="SSF53187">
    <property type="entry name" value="Zn-dependent exopeptidases"/>
    <property type="match status" value="1"/>
</dbReference>
<keyword evidence="3" id="KW-0378">Hydrolase</keyword>
<dbReference type="CDD" id="cd06251">
    <property type="entry name" value="M14_ASTE_ASPA-like"/>
    <property type="match status" value="1"/>
</dbReference>
<dbReference type="STRING" id="1317117.ATO7_06890"/>
<evidence type="ECO:0000256" key="2">
    <source>
        <dbReference type="ARBA" id="ARBA00022723"/>
    </source>
</evidence>
<organism evidence="6 7">
    <name type="scientific">Oceanococcus atlanticus</name>
    <dbReference type="NCBI Taxonomy" id="1317117"/>
    <lineage>
        <taxon>Bacteria</taxon>
        <taxon>Pseudomonadati</taxon>
        <taxon>Pseudomonadota</taxon>
        <taxon>Gammaproteobacteria</taxon>
        <taxon>Chromatiales</taxon>
        <taxon>Oceanococcaceae</taxon>
        <taxon>Oceanococcus</taxon>
    </lineage>
</organism>
<dbReference type="GO" id="GO:0016788">
    <property type="term" value="F:hydrolase activity, acting on ester bonds"/>
    <property type="evidence" value="ECO:0007669"/>
    <property type="project" value="InterPro"/>
</dbReference>
<dbReference type="RefSeq" id="WP_083560830.1">
    <property type="nucleotide sequence ID" value="NZ_AQQV01000001.1"/>
</dbReference>
<keyword evidence="7" id="KW-1185">Reference proteome</keyword>
<dbReference type="EMBL" id="AQQV01000001">
    <property type="protein sequence ID" value="ORE89587.1"/>
    <property type="molecule type" value="Genomic_DNA"/>
</dbReference>
<protein>
    <submittedName>
        <fullName evidence="6">Succinylglutamate desuccinylase/aspartoacylase</fullName>
    </submittedName>
</protein>
<keyword evidence="2" id="KW-0479">Metal-binding</keyword>
<dbReference type="Pfam" id="PF24827">
    <property type="entry name" value="AstE_AspA_cat"/>
    <property type="match status" value="1"/>
</dbReference>
<dbReference type="PANTHER" id="PTHR37326">
    <property type="entry name" value="BLL3975 PROTEIN"/>
    <property type="match status" value="1"/>
</dbReference>
<accession>A0A1Y1SIV4</accession>
<evidence type="ECO:0000256" key="4">
    <source>
        <dbReference type="ARBA" id="ARBA00022833"/>
    </source>
</evidence>
<dbReference type="GO" id="GO:0016811">
    <property type="term" value="F:hydrolase activity, acting on carbon-nitrogen (but not peptide) bonds, in linear amides"/>
    <property type="evidence" value="ECO:0007669"/>
    <property type="project" value="InterPro"/>
</dbReference>
<evidence type="ECO:0000313" key="7">
    <source>
        <dbReference type="Proteomes" id="UP000192342"/>
    </source>
</evidence>
<dbReference type="InterPro" id="IPR053138">
    <property type="entry name" value="N-alpha-Ac-DABA_deacetylase"/>
</dbReference>
<feature type="domain" description="Succinylglutamate desuccinylase/Aspartoacylase catalytic" evidence="5">
    <location>
        <begin position="45"/>
        <end position="223"/>
    </location>
</feature>
<dbReference type="Proteomes" id="UP000192342">
    <property type="component" value="Unassembled WGS sequence"/>
</dbReference>
<evidence type="ECO:0000313" key="6">
    <source>
        <dbReference type="EMBL" id="ORE89587.1"/>
    </source>
</evidence>
<dbReference type="InterPro" id="IPR055438">
    <property type="entry name" value="AstE_AspA_cat"/>
</dbReference>
<dbReference type="AlphaFoldDB" id="A0A1Y1SIV4"/>
<dbReference type="OrthoDB" id="9782876at2"/>
<reference evidence="6 7" key="1">
    <citation type="submission" date="2013-04" db="EMBL/GenBank/DDBJ databases">
        <title>Oceanococcus atlanticus 22II-S10r2 Genome Sequencing.</title>
        <authorList>
            <person name="Lai Q."/>
            <person name="Li G."/>
            <person name="Shao Z."/>
        </authorList>
    </citation>
    <scope>NUCLEOTIDE SEQUENCE [LARGE SCALE GENOMIC DNA]</scope>
    <source>
        <strain evidence="6 7">22II-S10r2</strain>
    </source>
</reference>
<dbReference type="InterPro" id="IPR043795">
    <property type="entry name" value="N-alpha-Ac-DABA-like"/>
</dbReference>
<dbReference type="Gene3D" id="3.40.630.10">
    <property type="entry name" value="Zn peptidases"/>
    <property type="match status" value="1"/>
</dbReference>
<keyword evidence="4" id="KW-0862">Zinc</keyword>
<evidence type="ECO:0000256" key="3">
    <source>
        <dbReference type="ARBA" id="ARBA00022801"/>
    </source>
</evidence>
<dbReference type="PANTHER" id="PTHR37326:SF2">
    <property type="entry name" value="SUCCINYLGLUTAMATE DESUCCINYLASE_ASPARTOACYLASE FAMILY PROTEIN"/>
    <property type="match status" value="1"/>
</dbReference>
<dbReference type="PIRSF" id="PIRSF039012">
    <property type="entry name" value="ASP"/>
    <property type="match status" value="1"/>
</dbReference>
<comment type="caution">
    <text evidence="6">The sequence shown here is derived from an EMBL/GenBank/DDBJ whole genome shotgun (WGS) entry which is preliminary data.</text>
</comment>